<evidence type="ECO:0000313" key="3">
    <source>
        <dbReference type="Proteomes" id="UP000296706"/>
    </source>
</evidence>
<dbReference type="KEGG" id="hsn:DV733_04745"/>
<sequence length="83" mass="9459">MSNSTTNEILQGFSRRSLARVCYLGVFVVLYYGTELFAQYPLLQWLGLFGLVVVFFDAVICARRRWRVVKSELSEDEASDPGC</sequence>
<organism evidence="2 3">
    <name type="scientific">Halapricum salinum</name>
    <dbReference type="NCBI Taxonomy" id="1457250"/>
    <lineage>
        <taxon>Archaea</taxon>
        <taxon>Methanobacteriati</taxon>
        <taxon>Methanobacteriota</taxon>
        <taxon>Stenosarchaea group</taxon>
        <taxon>Halobacteria</taxon>
        <taxon>Halobacteriales</taxon>
        <taxon>Haloarculaceae</taxon>
        <taxon>Halapricum</taxon>
    </lineage>
</organism>
<feature type="transmembrane region" description="Helical" evidence="1">
    <location>
        <begin position="44"/>
        <end position="62"/>
    </location>
</feature>
<proteinExistence type="predicted"/>
<dbReference type="EMBL" id="CP031310">
    <property type="protein sequence ID" value="QCC50594.1"/>
    <property type="molecule type" value="Genomic_DNA"/>
</dbReference>
<keyword evidence="1" id="KW-1133">Transmembrane helix</keyword>
<evidence type="ECO:0000313" key="2">
    <source>
        <dbReference type="EMBL" id="QCC50594.1"/>
    </source>
</evidence>
<dbReference type="RefSeq" id="WP_049994040.1">
    <property type="nucleotide sequence ID" value="NZ_CP031310.1"/>
</dbReference>
<feature type="transmembrane region" description="Helical" evidence="1">
    <location>
        <begin position="21"/>
        <end position="38"/>
    </location>
</feature>
<evidence type="ECO:0000256" key="1">
    <source>
        <dbReference type="SAM" id="Phobius"/>
    </source>
</evidence>
<keyword evidence="1" id="KW-0812">Transmembrane</keyword>
<dbReference type="Proteomes" id="UP000296706">
    <property type="component" value="Chromosome"/>
</dbReference>
<keyword evidence="3" id="KW-1185">Reference proteome</keyword>
<reference evidence="2 3" key="1">
    <citation type="journal article" date="2019" name="Nat. Commun.">
        <title>A new type of DNA phosphorothioation-based antiviral system in archaea.</title>
        <authorList>
            <person name="Xiong L."/>
            <person name="Liu S."/>
            <person name="Chen S."/>
            <person name="Xiao Y."/>
            <person name="Zhu B."/>
            <person name="Gao Y."/>
            <person name="Zhang Y."/>
            <person name="Chen B."/>
            <person name="Luo J."/>
            <person name="Deng Z."/>
            <person name="Chen X."/>
            <person name="Wang L."/>
            <person name="Chen S."/>
        </authorList>
    </citation>
    <scope>NUCLEOTIDE SEQUENCE [LARGE SCALE GENOMIC DNA]</scope>
    <source>
        <strain evidence="2 3">CBA1105</strain>
    </source>
</reference>
<protein>
    <submittedName>
        <fullName evidence="2">Uncharacterized protein</fullName>
    </submittedName>
</protein>
<gene>
    <name evidence="2" type="ORF">DV733_04745</name>
</gene>
<accession>A0A4D6H947</accession>
<name>A0A4D6H947_9EURY</name>
<dbReference type="OrthoDB" id="383572at2157"/>
<keyword evidence="1" id="KW-0472">Membrane</keyword>
<dbReference type="AlphaFoldDB" id="A0A4D6H947"/>
<dbReference type="GeneID" id="39847147"/>